<organism evidence="2 5">
    <name type="scientific">Flavobacterium pectinovorum</name>
    <dbReference type="NCBI Taxonomy" id="29533"/>
    <lineage>
        <taxon>Bacteria</taxon>
        <taxon>Pseudomonadati</taxon>
        <taxon>Bacteroidota</taxon>
        <taxon>Flavobacteriia</taxon>
        <taxon>Flavobacteriales</taxon>
        <taxon>Flavobacteriaceae</taxon>
        <taxon>Flavobacterium</taxon>
    </lineage>
</organism>
<reference evidence="2 5" key="1">
    <citation type="submission" date="2016-11" db="EMBL/GenBank/DDBJ databases">
        <title>Whole genomes of Flavobacteriaceae.</title>
        <authorList>
            <person name="Stine C."/>
            <person name="Li C."/>
            <person name="Tadesse D."/>
        </authorList>
    </citation>
    <scope>NUCLEOTIDE SEQUENCE [LARGE SCALE GENOMIC DNA]</scope>
    <source>
        <strain evidence="2 5">ATCC 19366</strain>
    </source>
</reference>
<accession>A0AB36P2Y6</accession>
<sequence length="123" mass="14801">MKYKLNHEITFLYCLASKIIFIGSLAFLIYSICITETSAFLFCMIFSLFMFFLMQRFKKFKLIEFDEKSIYFDEIKIDLKDIDKINMGKIIFKTNFEEEPIDFFYSPVSNNFNLLKAFHQKQI</sequence>
<evidence type="ECO:0000313" key="4">
    <source>
        <dbReference type="Proteomes" id="UP000184216"/>
    </source>
</evidence>
<evidence type="ECO:0000313" key="5">
    <source>
        <dbReference type="Proteomes" id="UP000198431"/>
    </source>
</evidence>
<feature type="transmembrane region" description="Helical" evidence="1">
    <location>
        <begin position="38"/>
        <end position="54"/>
    </location>
</feature>
<evidence type="ECO:0000256" key="1">
    <source>
        <dbReference type="SAM" id="Phobius"/>
    </source>
</evidence>
<dbReference type="EMBL" id="FRBX01000002">
    <property type="protein sequence ID" value="SHM02116.1"/>
    <property type="molecule type" value="Genomic_DNA"/>
</dbReference>
<dbReference type="Proteomes" id="UP000184216">
    <property type="component" value="Unassembled WGS sequence"/>
</dbReference>
<protein>
    <recommendedName>
        <fullName evidence="6">PH domain-containing protein</fullName>
    </recommendedName>
</protein>
<reference evidence="3 4" key="2">
    <citation type="submission" date="2016-11" db="EMBL/GenBank/DDBJ databases">
        <authorList>
            <person name="Varghese N."/>
            <person name="Submissions S."/>
        </authorList>
    </citation>
    <scope>NUCLEOTIDE SEQUENCE [LARGE SCALE GENOMIC DNA]</scope>
    <source>
        <strain evidence="3 4">DSM 6368</strain>
    </source>
</reference>
<comment type="caution">
    <text evidence="2">The sequence shown here is derived from an EMBL/GenBank/DDBJ whole genome shotgun (WGS) entry which is preliminary data.</text>
</comment>
<feature type="transmembrane region" description="Helical" evidence="1">
    <location>
        <begin position="12"/>
        <end position="32"/>
    </location>
</feature>
<dbReference type="RefSeq" id="WP_073394559.1">
    <property type="nucleotide sequence ID" value="NZ_FRBX01000002.1"/>
</dbReference>
<keyword evidence="4" id="KW-1185">Reference proteome</keyword>
<dbReference type="Proteomes" id="UP000198431">
    <property type="component" value="Unassembled WGS sequence"/>
</dbReference>
<name>A0AB36P2Y6_9FLAO</name>
<evidence type="ECO:0008006" key="6">
    <source>
        <dbReference type="Google" id="ProtNLM"/>
    </source>
</evidence>
<keyword evidence="1" id="KW-1133">Transmembrane helix</keyword>
<evidence type="ECO:0000313" key="3">
    <source>
        <dbReference type="EMBL" id="SHM02116.1"/>
    </source>
</evidence>
<dbReference type="EMBL" id="MUHB01000007">
    <property type="protein sequence ID" value="OXB05587.1"/>
    <property type="molecule type" value="Genomic_DNA"/>
</dbReference>
<gene>
    <name evidence="2" type="ORF">B0A72_06075</name>
    <name evidence="3" type="ORF">SAMN05444387_1721</name>
</gene>
<dbReference type="AlphaFoldDB" id="A0AB36P2Y6"/>
<keyword evidence="1" id="KW-0472">Membrane</keyword>
<proteinExistence type="predicted"/>
<evidence type="ECO:0000313" key="2">
    <source>
        <dbReference type="EMBL" id="OXB05587.1"/>
    </source>
</evidence>
<keyword evidence="1" id="KW-0812">Transmembrane</keyword>